<gene>
    <name evidence="1" type="ORF">G7Z17_g13680</name>
</gene>
<sequence>MLGLSFSSFIVPVPKVERLSGLWDSFRLPRRRSSTSEMTDLAMLEAGEYTETRVRPELQRRTKSIA</sequence>
<keyword evidence="2" id="KW-1185">Reference proteome</keyword>
<name>A0A9P5H0J7_9HYPO</name>
<comment type="caution">
    <text evidence="1">The sequence shown here is derived from an EMBL/GenBank/DDBJ whole genome shotgun (WGS) entry which is preliminary data.</text>
</comment>
<evidence type="ECO:0000313" key="2">
    <source>
        <dbReference type="Proteomes" id="UP000722485"/>
    </source>
</evidence>
<evidence type="ECO:0000313" key="1">
    <source>
        <dbReference type="EMBL" id="KAF7532020.1"/>
    </source>
</evidence>
<protein>
    <submittedName>
        <fullName evidence="1">Uncharacterized protein</fullName>
    </submittedName>
</protein>
<reference evidence="1" key="1">
    <citation type="submission" date="2020-03" db="EMBL/GenBank/DDBJ databases">
        <title>Draft Genome Sequence of Cylindrodendrum hubeiense.</title>
        <authorList>
            <person name="Buettner E."/>
            <person name="Kellner H."/>
        </authorList>
    </citation>
    <scope>NUCLEOTIDE SEQUENCE</scope>
    <source>
        <strain evidence="1">IHI 201604</strain>
    </source>
</reference>
<organism evidence="1 2">
    <name type="scientific">Cylindrodendrum hubeiense</name>
    <dbReference type="NCBI Taxonomy" id="595255"/>
    <lineage>
        <taxon>Eukaryota</taxon>
        <taxon>Fungi</taxon>
        <taxon>Dikarya</taxon>
        <taxon>Ascomycota</taxon>
        <taxon>Pezizomycotina</taxon>
        <taxon>Sordariomycetes</taxon>
        <taxon>Hypocreomycetidae</taxon>
        <taxon>Hypocreales</taxon>
        <taxon>Nectriaceae</taxon>
        <taxon>Cylindrodendrum</taxon>
    </lineage>
</organism>
<dbReference type="EMBL" id="JAANBB010000931">
    <property type="protein sequence ID" value="KAF7532020.1"/>
    <property type="molecule type" value="Genomic_DNA"/>
</dbReference>
<proteinExistence type="predicted"/>
<dbReference type="Proteomes" id="UP000722485">
    <property type="component" value="Unassembled WGS sequence"/>
</dbReference>
<dbReference type="OrthoDB" id="5081897at2759"/>
<accession>A0A9P5H0J7</accession>
<dbReference type="AlphaFoldDB" id="A0A9P5H0J7"/>